<feature type="region of interest" description="Disordered" evidence="1">
    <location>
        <begin position="71"/>
        <end position="102"/>
    </location>
</feature>
<dbReference type="SMART" id="SM00349">
    <property type="entry name" value="KRAB"/>
    <property type="match status" value="1"/>
</dbReference>
<dbReference type="SUPFAM" id="SSF109640">
    <property type="entry name" value="KRAB domain (Kruppel-associated box)"/>
    <property type="match status" value="1"/>
</dbReference>
<reference evidence="4" key="1">
    <citation type="submission" date="2017-08" db="EMBL/GenBank/DDBJ databases">
        <title>USMARCv1.0.</title>
        <authorList>
            <person name="Hannum G.I."/>
            <person name="Koren S."/>
            <person name="Schroeder S.G."/>
            <person name="Chin S.C."/>
            <person name="Nonneman D.J."/>
            <person name="Becker S.A."/>
            <person name="Rosen B.D."/>
            <person name="Bickhart D.M."/>
            <person name="Putnam N.H."/>
            <person name="Green R.E."/>
            <person name="Tuggle C.K."/>
            <person name="Liu H."/>
            <person name="Rohrer G.A."/>
            <person name="Warr A."/>
            <person name="Hall R."/>
            <person name="Kim K."/>
            <person name="Hume D.A."/>
            <person name="Talbot R."/>
            <person name="Chow W."/>
            <person name="Howe K."/>
            <person name="Schwartz A.S."/>
            <person name="Watson M."/>
            <person name="Archibald A.L."/>
            <person name="Phillippy A.M."/>
            <person name="Smith T.P.L."/>
        </authorList>
    </citation>
    <scope>NUCLEOTIDE SEQUENCE [LARGE SCALE GENOMIC DNA]</scope>
</reference>
<dbReference type="PANTHER" id="PTHR23232:SF158">
    <property type="entry name" value="KRAB DOMAIN-CONTAINING PROTEIN 5"/>
    <property type="match status" value="1"/>
</dbReference>
<evidence type="ECO:0000259" key="2">
    <source>
        <dbReference type="PROSITE" id="PS50805"/>
    </source>
</evidence>
<feature type="domain" description="KRAB" evidence="2">
    <location>
        <begin position="24"/>
        <end position="96"/>
    </location>
</feature>
<dbReference type="InterPro" id="IPR001909">
    <property type="entry name" value="KRAB"/>
</dbReference>
<dbReference type="CDD" id="cd07765">
    <property type="entry name" value="KRAB_A-box"/>
    <property type="match status" value="1"/>
</dbReference>
<name>A0A4X1UEP6_PIG</name>
<reference evidence="3" key="2">
    <citation type="submission" date="2025-08" db="UniProtKB">
        <authorList>
            <consortium name="Ensembl"/>
        </authorList>
    </citation>
    <scope>IDENTIFICATION</scope>
</reference>
<dbReference type="PANTHER" id="PTHR23232">
    <property type="entry name" value="KRAB DOMAIN C2H2 ZINC FINGER"/>
    <property type="match status" value="1"/>
</dbReference>
<evidence type="ECO:0000313" key="4">
    <source>
        <dbReference type="Proteomes" id="UP000314985"/>
    </source>
</evidence>
<dbReference type="GO" id="GO:0006355">
    <property type="term" value="P:regulation of DNA-templated transcription"/>
    <property type="evidence" value="ECO:0007669"/>
    <property type="project" value="InterPro"/>
</dbReference>
<sequence length="223" mass="25173">PHALGTAQKKKKKIRSSCRGSGRLTFEDLTIEFSQEEWDCLDPAQRALYWDVMLETFRNLLSLGEHRFLRKSGSKRPDEGNDKGMPANHKGSLSEGREPQMRRGAGLKPVANSLALSFPDERRVFKSEEKIDEFNQAAKSISSSASFLPLQRISPSVPTNMSHTYGNDFMPPPLLTQDQKANLTGVIAFKCSEWQNLHHEFKCCVTAEESPLKRNQTHVRAET</sequence>
<organism evidence="3 4">
    <name type="scientific">Sus scrofa</name>
    <name type="common">Pig</name>
    <dbReference type="NCBI Taxonomy" id="9823"/>
    <lineage>
        <taxon>Eukaryota</taxon>
        <taxon>Metazoa</taxon>
        <taxon>Chordata</taxon>
        <taxon>Craniata</taxon>
        <taxon>Vertebrata</taxon>
        <taxon>Euteleostomi</taxon>
        <taxon>Mammalia</taxon>
        <taxon>Eutheria</taxon>
        <taxon>Laurasiatheria</taxon>
        <taxon>Artiodactyla</taxon>
        <taxon>Suina</taxon>
        <taxon>Suidae</taxon>
        <taxon>Sus</taxon>
    </lineage>
</organism>
<dbReference type="Pfam" id="PF01352">
    <property type="entry name" value="KRAB"/>
    <property type="match status" value="1"/>
</dbReference>
<evidence type="ECO:0000313" key="3">
    <source>
        <dbReference type="Ensembl" id="ENSSSCP00070027551.1"/>
    </source>
</evidence>
<proteinExistence type="predicted"/>
<dbReference type="PROSITE" id="PS50805">
    <property type="entry name" value="KRAB"/>
    <property type="match status" value="1"/>
</dbReference>
<dbReference type="InterPro" id="IPR036051">
    <property type="entry name" value="KRAB_dom_sf"/>
</dbReference>
<dbReference type="InterPro" id="IPR050169">
    <property type="entry name" value="Krueppel_C2H2_ZnF"/>
</dbReference>
<dbReference type="Ensembl" id="ENSSSCT00070032990.1">
    <property type="protein sequence ID" value="ENSSSCP00070027551.1"/>
    <property type="gene ID" value="ENSSSCG00070016745.1"/>
</dbReference>
<dbReference type="AlphaFoldDB" id="A0A4X1UEP6"/>
<dbReference type="Gene3D" id="6.10.140.140">
    <property type="match status" value="1"/>
</dbReference>
<dbReference type="Proteomes" id="UP000314985">
    <property type="component" value="Unassembled WGS sequence"/>
</dbReference>
<accession>A0A4X1UEP6</accession>
<protein>
    <recommendedName>
        <fullName evidence="2">KRAB domain-containing protein</fullName>
    </recommendedName>
</protein>
<evidence type="ECO:0000256" key="1">
    <source>
        <dbReference type="SAM" id="MobiDB-lite"/>
    </source>
</evidence>